<evidence type="ECO:0000313" key="1">
    <source>
        <dbReference type="EMBL" id="KAF7356240.1"/>
    </source>
</evidence>
<dbReference type="OrthoDB" id="2788229at2759"/>
<accession>A0A8H6YDW5</accession>
<evidence type="ECO:0000313" key="2">
    <source>
        <dbReference type="Proteomes" id="UP000620124"/>
    </source>
</evidence>
<keyword evidence="2" id="KW-1185">Reference proteome</keyword>
<protein>
    <submittedName>
        <fullName evidence="1">Uncharacterized protein</fullName>
    </submittedName>
</protein>
<comment type="caution">
    <text evidence="1">The sequence shown here is derived from an EMBL/GenBank/DDBJ whole genome shotgun (WGS) entry which is preliminary data.</text>
</comment>
<dbReference type="SUPFAM" id="SSF52047">
    <property type="entry name" value="RNI-like"/>
    <property type="match status" value="1"/>
</dbReference>
<proteinExistence type="predicted"/>
<reference evidence="1" key="1">
    <citation type="submission" date="2020-05" db="EMBL/GenBank/DDBJ databases">
        <title>Mycena genomes resolve the evolution of fungal bioluminescence.</title>
        <authorList>
            <person name="Tsai I.J."/>
        </authorList>
    </citation>
    <scope>NUCLEOTIDE SEQUENCE</scope>
    <source>
        <strain evidence="1">CCC161011</strain>
    </source>
</reference>
<dbReference type="Gene3D" id="3.80.10.10">
    <property type="entry name" value="Ribonuclease Inhibitor"/>
    <property type="match status" value="1"/>
</dbReference>
<dbReference type="Proteomes" id="UP000620124">
    <property type="component" value="Unassembled WGS sequence"/>
</dbReference>
<dbReference type="InterPro" id="IPR032675">
    <property type="entry name" value="LRR_dom_sf"/>
</dbReference>
<dbReference type="AlphaFoldDB" id="A0A8H6YDW5"/>
<gene>
    <name evidence="1" type="ORF">MVEN_00955500</name>
</gene>
<organism evidence="1 2">
    <name type="scientific">Mycena venus</name>
    <dbReference type="NCBI Taxonomy" id="2733690"/>
    <lineage>
        <taxon>Eukaryota</taxon>
        <taxon>Fungi</taxon>
        <taxon>Dikarya</taxon>
        <taxon>Basidiomycota</taxon>
        <taxon>Agaricomycotina</taxon>
        <taxon>Agaricomycetes</taxon>
        <taxon>Agaricomycetidae</taxon>
        <taxon>Agaricales</taxon>
        <taxon>Marasmiineae</taxon>
        <taxon>Mycenaceae</taxon>
        <taxon>Mycena</taxon>
    </lineage>
</organism>
<name>A0A8H6YDW5_9AGAR</name>
<sequence>MLFMAQYCLATDILELLFDEIQDAGDAAVGMCGLVCKSWLPSSRRRLFADVALRESNANSFLDVVKTSSSPIQSLIQTLRITIRRPTSGDSFFESAKIEELGPFLKAITLFVDVDSPNWIPVLSGTLFPKNLPRLRNLNLSVVSTISMYDILSAITPLEALECLELRGREFNFFSTSLPESFRFPTPWSTLRLDLDRAENFFEILFELADEDDIAIPTFSSLTIKDAWPQQRSFLGRYLRSFGRHLHYFCFDCSRDNMFNEPGALEFCTALHCLDLRFATSKVPSALLEILPHLNSPGLTTINIIDPDELTEKSLSRQVNRWKALDQVFSEDRFAGLRSLTFTFASLALGDKLRQNMPLCAARGILRVNDV</sequence>
<dbReference type="EMBL" id="JACAZI010000007">
    <property type="protein sequence ID" value="KAF7356240.1"/>
    <property type="molecule type" value="Genomic_DNA"/>
</dbReference>